<proteinExistence type="predicted"/>
<dbReference type="Proteomes" id="UP000001449">
    <property type="component" value="Chromosome 2"/>
</dbReference>
<protein>
    <submittedName>
        <fullName evidence="2">Uncharacterized protein</fullName>
    </submittedName>
</protein>
<dbReference type="eggNOG" id="ENOG502RW2E">
    <property type="taxonomic scope" value="Eukaryota"/>
</dbReference>
<dbReference type="PANTHER" id="PTHR34801:SF6">
    <property type="entry name" value="SLL1620 PROTEIN"/>
    <property type="match status" value="1"/>
</dbReference>
<evidence type="ECO:0000256" key="1">
    <source>
        <dbReference type="SAM" id="Phobius"/>
    </source>
</evidence>
<organism evidence="2 3">
    <name type="scientific">Thalassiosira pseudonana</name>
    <name type="common">Marine diatom</name>
    <name type="synonym">Cyclotella nana</name>
    <dbReference type="NCBI Taxonomy" id="35128"/>
    <lineage>
        <taxon>Eukaryota</taxon>
        <taxon>Sar</taxon>
        <taxon>Stramenopiles</taxon>
        <taxon>Ochrophyta</taxon>
        <taxon>Bacillariophyta</taxon>
        <taxon>Coscinodiscophyceae</taxon>
        <taxon>Thalassiosirophycidae</taxon>
        <taxon>Thalassiosirales</taxon>
        <taxon>Thalassiosiraceae</taxon>
        <taxon>Thalassiosira</taxon>
    </lineage>
</organism>
<keyword evidence="1" id="KW-0472">Membrane</keyword>
<dbReference type="PaxDb" id="35128-Thaps2184"/>
<keyword evidence="1" id="KW-0812">Transmembrane</keyword>
<dbReference type="KEGG" id="tps:THAPSDRAFT_2184"/>
<name>B8BTM1_THAPS</name>
<dbReference type="EMBL" id="CM000639">
    <property type="protein sequence ID" value="EED94624.1"/>
    <property type="molecule type" value="Genomic_DNA"/>
</dbReference>
<dbReference type="OMA" id="PWTFEVA"/>
<dbReference type="GeneID" id="7448641"/>
<reference evidence="2 3" key="1">
    <citation type="journal article" date="2004" name="Science">
        <title>The genome of the diatom Thalassiosira pseudonana: ecology, evolution, and metabolism.</title>
        <authorList>
            <person name="Armbrust E.V."/>
            <person name="Berges J.A."/>
            <person name="Bowler C."/>
            <person name="Green B.R."/>
            <person name="Martinez D."/>
            <person name="Putnam N.H."/>
            <person name="Zhou S."/>
            <person name="Allen A.E."/>
            <person name="Apt K.E."/>
            <person name="Bechner M."/>
            <person name="Brzezinski M.A."/>
            <person name="Chaal B.K."/>
            <person name="Chiovitti A."/>
            <person name="Davis A.K."/>
            <person name="Demarest M.S."/>
            <person name="Detter J.C."/>
            <person name="Glavina T."/>
            <person name="Goodstein D."/>
            <person name="Hadi M.Z."/>
            <person name="Hellsten U."/>
            <person name="Hildebrand M."/>
            <person name="Jenkins B.D."/>
            <person name="Jurka J."/>
            <person name="Kapitonov V.V."/>
            <person name="Kroger N."/>
            <person name="Lau W.W."/>
            <person name="Lane T.W."/>
            <person name="Larimer F.W."/>
            <person name="Lippmeier J.C."/>
            <person name="Lucas S."/>
            <person name="Medina M."/>
            <person name="Montsant A."/>
            <person name="Obornik M."/>
            <person name="Parker M.S."/>
            <person name="Palenik B."/>
            <person name="Pazour G.J."/>
            <person name="Richardson P.M."/>
            <person name="Rynearson T.A."/>
            <person name="Saito M.A."/>
            <person name="Schwartz D.C."/>
            <person name="Thamatrakoln K."/>
            <person name="Valentin K."/>
            <person name="Vardi A."/>
            <person name="Wilkerson F.P."/>
            <person name="Rokhsar D.S."/>
        </authorList>
    </citation>
    <scope>NUCLEOTIDE SEQUENCE [LARGE SCALE GENOMIC DNA]</scope>
    <source>
        <strain evidence="2 3">CCMP1335</strain>
    </source>
</reference>
<sequence length="259" mass="27991">MTCFIRQSSSSPATVSIIFGIVISLAFVSVHSFQAVSHGQHRAVQSSLVVLNAKQNNNEQTRGTFLSSVSTILASTILLPSQPALADEPRSISACKIGAKNCVSTLNIKQLESYSPPWTFEVAPDEAFARIKGVLASDDAFRVTDIDDENRYIKAKVARVFPDQDEVELLVKGDDKVVVFRCSEREEGLVGDFGEINKRMESVRKRGAVFDVMGGGLTADSYDGGGAARRGNGALGQLKAFYGLQSGQGFEAVFEDEDE</sequence>
<feature type="transmembrane region" description="Helical" evidence="1">
    <location>
        <begin position="12"/>
        <end position="33"/>
    </location>
</feature>
<evidence type="ECO:0000313" key="3">
    <source>
        <dbReference type="Proteomes" id="UP000001449"/>
    </source>
</evidence>
<keyword evidence="3" id="KW-1185">Reference proteome</keyword>
<dbReference type="PANTHER" id="PTHR34801">
    <property type="entry name" value="EXPRESSED PROTEIN"/>
    <property type="match status" value="1"/>
</dbReference>
<evidence type="ECO:0000313" key="2">
    <source>
        <dbReference type="EMBL" id="EED94624.1"/>
    </source>
</evidence>
<dbReference type="InParanoid" id="B8BTM1"/>
<dbReference type="AlphaFoldDB" id="B8BTM1"/>
<accession>B8BTM1</accession>
<dbReference type="HOGENOM" id="CLU_1075550_0_0_1"/>
<keyword evidence="1" id="KW-1133">Transmembrane helix</keyword>
<reference evidence="2 3" key="2">
    <citation type="journal article" date="2008" name="Nature">
        <title>The Phaeodactylum genome reveals the evolutionary history of diatom genomes.</title>
        <authorList>
            <person name="Bowler C."/>
            <person name="Allen A.E."/>
            <person name="Badger J.H."/>
            <person name="Grimwood J."/>
            <person name="Jabbari K."/>
            <person name="Kuo A."/>
            <person name="Maheswari U."/>
            <person name="Martens C."/>
            <person name="Maumus F."/>
            <person name="Otillar R.P."/>
            <person name="Rayko E."/>
            <person name="Salamov A."/>
            <person name="Vandepoele K."/>
            <person name="Beszteri B."/>
            <person name="Gruber A."/>
            <person name="Heijde M."/>
            <person name="Katinka M."/>
            <person name="Mock T."/>
            <person name="Valentin K."/>
            <person name="Verret F."/>
            <person name="Berges J.A."/>
            <person name="Brownlee C."/>
            <person name="Cadoret J.P."/>
            <person name="Chiovitti A."/>
            <person name="Choi C.J."/>
            <person name="Coesel S."/>
            <person name="De Martino A."/>
            <person name="Detter J.C."/>
            <person name="Durkin C."/>
            <person name="Falciatore A."/>
            <person name="Fournet J."/>
            <person name="Haruta M."/>
            <person name="Huysman M.J."/>
            <person name="Jenkins B.D."/>
            <person name="Jiroutova K."/>
            <person name="Jorgensen R.E."/>
            <person name="Joubert Y."/>
            <person name="Kaplan A."/>
            <person name="Kroger N."/>
            <person name="Kroth P.G."/>
            <person name="La Roche J."/>
            <person name="Lindquist E."/>
            <person name="Lommer M."/>
            <person name="Martin-Jezequel V."/>
            <person name="Lopez P.J."/>
            <person name="Lucas S."/>
            <person name="Mangogna M."/>
            <person name="McGinnis K."/>
            <person name="Medlin L.K."/>
            <person name="Montsant A."/>
            <person name="Oudot-Le Secq M.P."/>
            <person name="Napoli C."/>
            <person name="Obornik M."/>
            <person name="Parker M.S."/>
            <person name="Petit J.L."/>
            <person name="Porcel B.M."/>
            <person name="Poulsen N."/>
            <person name="Robison M."/>
            <person name="Rychlewski L."/>
            <person name="Rynearson T.A."/>
            <person name="Schmutz J."/>
            <person name="Shapiro H."/>
            <person name="Siaut M."/>
            <person name="Stanley M."/>
            <person name="Sussman M.R."/>
            <person name="Taylor A.R."/>
            <person name="Vardi A."/>
            <person name="von Dassow P."/>
            <person name="Vyverman W."/>
            <person name="Willis A."/>
            <person name="Wyrwicz L.S."/>
            <person name="Rokhsar D.S."/>
            <person name="Weissenbach J."/>
            <person name="Armbrust E.V."/>
            <person name="Green B.R."/>
            <person name="Van de Peer Y."/>
            <person name="Grigoriev I.V."/>
        </authorList>
    </citation>
    <scope>NUCLEOTIDE SEQUENCE [LARGE SCALE GENOMIC DNA]</scope>
    <source>
        <strain evidence="2 3">CCMP1335</strain>
    </source>
</reference>
<gene>
    <name evidence="2" type="ORF">THAPSDRAFT_2184</name>
</gene>
<dbReference type="Pfam" id="PF07386">
    <property type="entry name" value="DUF1499"/>
    <property type="match status" value="1"/>
</dbReference>
<dbReference type="RefSeq" id="XP_002287181.1">
    <property type="nucleotide sequence ID" value="XM_002287145.1"/>
</dbReference>
<dbReference type="InterPro" id="IPR010865">
    <property type="entry name" value="DUF1499"/>
</dbReference>